<evidence type="ECO:0000256" key="5">
    <source>
        <dbReference type="ARBA" id="ARBA00023136"/>
    </source>
</evidence>
<dbReference type="PANTHER" id="PTHR32322:SF2">
    <property type="entry name" value="EAMA DOMAIN-CONTAINING PROTEIN"/>
    <property type="match status" value="1"/>
</dbReference>
<reference evidence="10 11" key="1">
    <citation type="journal article" date="2013" name="Genome Announc.">
        <title>Draft genome sequence of an Actinobacterium, Brachybacterium muris strain UCD-AY4.</title>
        <authorList>
            <person name="Lo J.R."/>
            <person name="Lang J.M."/>
            <person name="Darling A.E."/>
            <person name="Eisen J.A."/>
            <person name="Coil D.A."/>
        </authorList>
    </citation>
    <scope>NUCLEOTIDE SEQUENCE [LARGE SCALE GENOMIC DNA]</scope>
    <source>
        <strain evidence="10 11">UCD-AY4</strain>
    </source>
</reference>
<feature type="transmembrane region" description="Helical" evidence="7">
    <location>
        <begin position="111"/>
        <end position="131"/>
    </location>
</feature>
<keyword evidence="3 7" id="KW-0812">Transmembrane</keyword>
<dbReference type="HOGENOM" id="CLU_057295_0_2_11"/>
<organism evidence="10 11">
    <name type="scientific">Brachybacterium muris UCD-AY4</name>
    <dbReference type="NCBI Taxonomy" id="1249481"/>
    <lineage>
        <taxon>Bacteria</taxon>
        <taxon>Bacillati</taxon>
        <taxon>Actinomycetota</taxon>
        <taxon>Actinomycetes</taxon>
        <taxon>Micrococcales</taxon>
        <taxon>Dermabacteraceae</taxon>
        <taxon>Brachybacterium</taxon>
    </lineage>
</organism>
<dbReference type="STRING" id="1249481.D641_0103560"/>
<comment type="similarity">
    <text evidence="2">Belongs to the EamA transporter family.</text>
</comment>
<protein>
    <submittedName>
        <fullName evidence="10">Multidrug DMT transporter permease</fullName>
    </submittedName>
</protein>
<dbReference type="Proteomes" id="UP000019754">
    <property type="component" value="Unassembled WGS sequence"/>
</dbReference>
<feature type="transmembrane region" description="Helical" evidence="7">
    <location>
        <begin position="228"/>
        <end position="248"/>
    </location>
</feature>
<keyword evidence="8" id="KW-0732">Signal</keyword>
<dbReference type="InterPro" id="IPR050638">
    <property type="entry name" value="AA-Vitamin_Transporters"/>
</dbReference>
<feature type="transmembrane region" description="Helical" evidence="7">
    <location>
        <begin position="30"/>
        <end position="48"/>
    </location>
</feature>
<evidence type="ECO:0000256" key="1">
    <source>
        <dbReference type="ARBA" id="ARBA00004141"/>
    </source>
</evidence>
<feature type="transmembrane region" description="Helical" evidence="7">
    <location>
        <begin position="137"/>
        <end position="158"/>
    </location>
</feature>
<keyword evidence="4 7" id="KW-1133">Transmembrane helix</keyword>
<proteinExistence type="inferred from homology"/>
<accession>A0A022KWX3</accession>
<evidence type="ECO:0000256" key="2">
    <source>
        <dbReference type="ARBA" id="ARBA00007362"/>
    </source>
</evidence>
<comment type="subcellular location">
    <subcellularLocation>
        <location evidence="1">Membrane</location>
        <topology evidence="1">Multi-pass membrane protein</topology>
    </subcellularLocation>
</comment>
<feature type="region of interest" description="Disordered" evidence="6">
    <location>
        <begin position="300"/>
        <end position="321"/>
    </location>
</feature>
<evidence type="ECO:0000313" key="11">
    <source>
        <dbReference type="Proteomes" id="UP000019754"/>
    </source>
</evidence>
<keyword evidence="5 7" id="KW-0472">Membrane</keyword>
<gene>
    <name evidence="10" type="ORF">D641_0103560</name>
</gene>
<evidence type="ECO:0000256" key="7">
    <source>
        <dbReference type="SAM" id="Phobius"/>
    </source>
</evidence>
<evidence type="ECO:0000256" key="6">
    <source>
        <dbReference type="SAM" id="MobiDB-lite"/>
    </source>
</evidence>
<feature type="compositionally biased region" description="Low complexity" evidence="6">
    <location>
        <begin position="300"/>
        <end position="309"/>
    </location>
</feature>
<dbReference type="InterPro" id="IPR037185">
    <property type="entry name" value="EmrE-like"/>
</dbReference>
<feature type="transmembrane region" description="Helical" evidence="7">
    <location>
        <begin position="254"/>
        <end position="274"/>
    </location>
</feature>
<evidence type="ECO:0000259" key="9">
    <source>
        <dbReference type="Pfam" id="PF00892"/>
    </source>
</evidence>
<feature type="signal peptide" evidence="8">
    <location>
        <begin position="1"/>
        <end position="20"/>
    </location>
</feature>
<feature type="transmembrane region" description="Helical" evidence="7">
    <location>
        <begin position="60"/>
        <end position="78"/>
    </location>
</feature>
<name>A0A022KWX3_9MICO</name>
<evidence type="ECO:0000256" key="4">
    <source>
        <dbReference type="ARBA" id="ARBA00022989"/>
    </source>
</evidence>
<dbReference type="SUPFAM" id="SSF103481">
    <property type="entry name" value="Multidrug resistance efflux transporter EmrE"/>
    <property type="match status" value="1"/>
</dbReference>
<feature type="domain" description="EamA" evidence="9">
    <location>
        <begin position="138"/>
        <end position="271"/>
    </location>
</feature>
<dbReference type="InterPro" id="IPR000620">
    <property type="entry name" value="EamA_dom"/>
</dbReference>
<feature type="transmembrane region" description="Helical" evidence="7">
    <location>
        <begin position="170"/>
        <end position="190"/>
    </location>
</feature>
<evidence type="ECO:0000256" key="3">
    <source>
        <dbReference type="ARBA" id="ARBA00022692"/>
    </source>
</evidence>
<feature type="transmembrane region" description="Helical" evidence="7">
    <location>
        <begin position="84"/>
        <end position="104"/>
    </location>
</feature>
<dbReference type="AlphaFoldDB" id="A0A022KWX3"/>
<dbReference type="Pfam" id="PF00892">
    <property type="entry name" value="EamA"/>
    <property type="match status" value="1"/>
</dbReference>
<dbReference type="EMBL" id="AORC01000004">
    <property type="protein sequence ID" value="EYT50361.1"/>
    <property type="molecule type" value="Genomic_DNA"/>
</dbReference>
<dbReference type="PANTHER" id="PTHR32322">
    <property type="entry name" value="INNER MEMBRANE TRANSPORTER"/>
    <property type="match status" value="1"/>
</dbReference>
<comment type="caution">
    <text evidence="10">The sequence shown here is derived from an EMBL/GenBank/DDBJ whole genome shotgun (WGS) entry which is preliminary data.</text>
</comment>
<evidence type="ECO:0000256" key="8">
    <source>
        <dbReference type="SAM" id="SignalP"/>
    </source>
</evidence>
<dbReference type="GO" id="GO:0016020">
    <property type="term" value="C:membrane"/>
    <property type="evidence" value="ECO:0007669"/>
    <property type="project" value="UniProtKB-SubCell"/>
</dbReference>
<sequence>MPVLMILASCMCLQFGAALAVQLFPAIGAWGTTSLRLGIAAVVLLAITRPKLHRFTGRQWVAVAVFGVVIGAMNGTFYASIERIPLGTAVAIEFLGPLTVAAVLSTRRSDLLWVLLALGGVSLFGLESLTGADNLDLIGVLLALVAAVFWGLYVLSSARVGQLVPGQDGLAMAMAIGALTVLPLGAPGAVAGLMDLRLLALAAGTAVLASVLPYTLELSALRRLPRNVFGILLSLEPAIALMAGVVLLGQGLSVLKVAAAALVMLASIGVTLTARAPRPDSATVLSDPEVAPVSAPATASYAGTGAGASEDQAWEPPPLTDQIPVISHATVTGEIQALTEAELDQEQPPSR</sequence>
<keyword evidence="11" id="KW-1185">Reference proteome</keyword>
<feature type="chain" id="PRO_5001504352" evidence="8">
    <location>
        <begin position="21"/>
        <end position="351"/>
    </location>
</feature>
<evidence type="ECO:0000313" key="10">
    <source>
        <dbReference type="EMBL" id="EYT50361.1"/>
    </source>
</evidence>
<feature type="transmembrane region" description="Helical" evidence="7">
    <location>
        <begin position="196"/>
        <end position="216"/>
    </location>
</feature>